<evidence type="ECO:0000313" key="3">
    <source>
        <dbReference type="EMBL" id="CUM77987.1"/>
    </source>
</evidence>
<dbReference type="OrthoDB" id="9788852at2"/>
<dbReference type="InterPro" id="IPR002104">
    <property type="entry name" value="Integrase_catalytic"/>
</dbReference>
<evidence type="ECO:0000313" key="4">
    <source>
        <dbReference type="Proteomes" id="UP000095673"/>
    </source>
</evidence>
<keyword evidence="1" id="KW-0233">DNA recombination</keyword>
<dbReference type="PANTHER" id="PTHR30349">
    <property type="entry name" value="PHAGE INTEGRASE-RELATED"/>
    <property type="match status" value="1"/>
</dbReference>
<accession>A0A173RJM2</accession>
<reference evidence="3 4" key="1">
    <citation type="submission" date="2015-09" db="EMBL/GenBank/DDBJ databases">
        <authorList>
            <consortium name="Pathogen Informatics"/>
        </authorList>
    </citation>
    <scope>NUCLEOTIDE SEQUENCE [LARGE SCALE GENOMIC DNA]</scope>
    <source>
        <strain evidence="3 4">2789STDY5834968</strain>
    </source>
</reference>
<protein>
    <submittedName>
        <fullName evidence="3">Tyrosine recombinase XerD</fullName>
    </submittedName>
</protein>
<dbReference type="Proteomes" id="UP000095673">
    <property type="component" value="Unassembled WGS sequence"/>
</dbReference>
<dbReference type="EMBL" id="CYXM01000002">
    <property type="protein sequence ID" value="CUM77987.1"/>
    <property type="molecule type" value="Genomic_DNA"/>
</dbReference>
<dbReference type="GO" id="GO:0003677">
    <property type="term" value="F:DNA binding"/>
    <property type="evidence" value="ECO:0007669"/>
    <property type="project" value="InterPro"/>
</dbReference>
<dbReference type="Pfam" id="PF00589">
    <property type="entry name" value="Phage_integrase"/>
    <property type="match status" value="1"/>
</dbReference>
<organism evidence="3 4">
    <name type="scientific">Agathobacter rectalis</name>
    <dbReference type="NCBI Taxonomy" id="39491"/>
    <lineage>
        <taxon>Bacteria</taxon>
        <taxon>Bacillati</taxon>
        <taxon>Bacillota</taxon>
        <taxon>Clostridia</taxon>
        <taxon>Lachnospirales</taxon>
        <taxon>Lachnospiraceae</taxon>
        <taxon>Agathobacter</taxon>
    </lineage>
</organism>
<dbReference type="InterPro" id="IPR011010">
    <property type="entry name" value="DNA_brk_join_enz"/>
</dbReference>
<dbReference type="InterPro" id="IPR013762">
    <property type="entry name" value="Integrase-like_cat_sf"/>
</dbReference>
<proteinExistence type="predicted"/>
<dbReference type="AlphaFoldDB" id="A0A173RJM2"/>
<dbReference type="SUPFAM" id="SSF56349">
    <property type="entry name" value="DNA breaking-rejoining enzymes"/>
    <property type="match status" value="1"/>
</dbReference>
<evidence type="ECO:0000259" key="2">
    <source>
        <dbReference type="PROSITE" id="PS51898"/>
    </source>
</evidence>
<name>A0A173RJM2_9FIRM</name>
<dbReference type="GO" id="GO:0015074">
    <property type="term" value="P:DNA integration"/>
    <property type="evidence" value="ECO:0007669"/>
    <property type="project" value="InterPro"/>
</dbReference>
<feature type="domain" description="Tyr recombinase" evidence="2">
    <location>
        <begin position="1"/>
        <end position="188"/>
    </location>
</feature>
<gene>
    <name evidence="3" type="primary">xerD_1</name>
    <name evidence="3" type="ORF">ERS852580_00493</name>
</gene>
<dbReference type="InterPro" id="IPR050090">
    <property type="entry name" value="Tyrosine_recombinase_XerCD"/>
</dbReference>
<evidence type="ECO:0000256" key="1">
    <source>
        <dbReference type="ARBA" id="ARBA00023172"/>
    </source>
</evidence>
<dbReference type="PROSITE" id="PS51898">
    <property type="entry name" value="TYR_RECOMBINASE"/>
    <property type="match status" value="1"/>
</dbReference>
<dbReference type="PANTHER" id="PTHR30349:SF82">
    <property type="entry name" value="INTEGRASE_RECOMBINASE YOEC-RELATED"/>
    <property type="match status" value="1"/>
</dbReference>
<dbReference type="RefSeq" id="WP_055237141.1">
    <property type="nucleotide sequence ID" value="NZ_CYXM01000002.1"/>
</dbReference>
<sequence length="192" mass="22646">MNKSQPIKNKEKLDRFKNFYIEEEYNPRNYMFISLGLNTALRVSDLLKFTWNDVYNFDNGCFRTHVKLTEQKTTKQSVIFLNSRIINSLSWYKSEEIIKFLPDTFLFSNADNQHISRSTAYRIVHNAAVSCEIEGVISPHSLRKTFGYYAWKQGTSPVLLMDIYQHSSFEITKRYLGIEQDERDSVFRNVVI</sequence>
<dbReference type="Gene3D" id="1.10.443.10">
    <property type="entry name" value="Intergrase catalytic core"/>
    <property type="match status" value="1"/>
</dbReference>
<dbReference type="GO" id="GO:0006310">
    <property type="term" value="P:DNA recombination"/>
    <property type="evidence" value="ECO:0007669"/>
    <property type="project" value="UniProtKB-KW"/>
</dbReference>